<feature type="transmembrane region" description="Helical" evidence="7">
    <location>
        <begin position="592"/>
        <end position="611"/>
    </location>
</feature>
<keyword evidence="11" id="KW-1185">Reference proteome</keyword>
<feature type="compositionally biased region" description="Acidic residues" evidence="6">
    <location>
        <begin position="1077"/>
        <end position="1103"/>
    </location>
</feature>
<keyword evidence="3 7" id="KW-0812">Transmembrane</keyword>
<sequence>MKFAESLQEHMVPEWREQYMDYRDGKKRIKKLRKRTSVLEAAKSKVSWSDQSSRIRPSEASSRFHTPRFSFRSVAQPLSSSPGQLDVPSPRTQLPHNSSPLNGAAVLLPQPAITTPRSAYSATADQAATSATSATSGAAPSPSGRVTFSNIGSSSFSLPSPSINPRSPPPPPSIQESLSTDSGGEENSVDTDRSAPSNINVRTPLLSHDDRLTRATTRASLMVRRKSTMSKLFDTFRRNNSVSQPSDSSFVSATELDNMSFYAKQQFVAWVDSELRKVDNFYREREQASLERFLVLQDQMVQLNEEKQEASRQLERQQRMVEGPRVDATRSKRKPVKRSRRRHDSDASEDFEVQLDDDEDEDYEFNHSAGESSGDKDILGRDLAILGAARKHLQQMTFWAQRQLRVVNKFDWPSMPTFDWLRENGKREKQYYEEGYYDDEEDNEEALKRRNNDSDNASTSPNPIESRRDYVRRKPKPNKVPYFLARRQLKRAVYDFYRSLELLKSYRLLNRTAFRKLIKKYDKAVEDTLLQSYMKKVDSMYFTTSDVLDSLMVKVEEMFTQYFEHGNRKIAVTKLRAIQSEQTFYASDFFDGWFIGLAIPIFVFTVYFALFRTMSGALPEGKWLLQIWAGVFLLCLMAMLFGINCLVFNKYKVNYKMIFEFSPRDNLDFRQYLVLPTLLFFIGSLTAWFSFKDFFPISFNGRDWPWVFIIIALVILFCPFDIFYFSARTWFLSTLLRLSLSGLYPVEFRDFFIGDIFCSLTYSISNTSMFFCLYRTHWDKCLDGSGETSCGSSGSRLLGFLSALPNIWRFLQCFRRYADTGDGFPHLANMCKYFISCMYYMSLSMYRIDTIARYRWLLIFWGALNGMVSSAWDLLMDWSLFQFHSKNFLLRDELTYKRKWVYYVAMVIDVVLRHQWVCYALFEKHIQQSAITGFGVALAEVIRRFNWIFFRMENEHATNVHLFRASRDTPLPFPISRKRRSTHRAQTTTEEAVPSPSDEEARIGVTTGFVPAPQPAHTAEGLRARVQEPLEETIEEESVHAGRSYWSTLSKVLKTAHIKDFQRRKPHHEPSDVSTVAEEEDADESDNGGEDTDEDIAEDEYAH</sequence>
<feature type="domain" description="SPX" evidence="9">
    <location>
        <begin position="1"/>
        <end position="535"/>
    </location>
</feature>
<dbReference type="PROSITE" id="PS51380">
    <property type="entry name" value="EXS"/>
    <property type="match status" value="1"/>
</dbReference>
<feature type="compositionally biased region" description="Basic and acidic residues" evidence="6">
    <location>
        <begin position="307"/>
        <end position="330"/>
    </location>
</feature>
<evidence type="ECO:0000256" key="2">
    <source>
        <dbReference type="ARBA" id="ARBA00009665"/>
    </source>
</evidence>
<dbReference type="InterPro" id="IPR004331">
    <property type="entry name" value="SPX_dom"/>
</dbReference>
<dbReference type="GO" id="GO:0000822">
    <property type="term" value="F:inositol hexakisphosphate binding"/>
    <property type="evidence" value="ECO:0007669"/>
    <property type="project" value="TreeGrafter"/>
</dbReference>
<feature type="domain" description="EXS" evidence="8">
    <location>
        <begin position="789"/>
        <end position="983"/>
    </location>
</feature>
<evidence type="ECO:0000313" key="11">
    <source>
        <dbReference type="Proteomes" id="UP000290900"/>
    </source>
</evidence>
<evidence type="ECO:0000256" key="6">
    <source>
        <dbReference type="SAM" id="MobiDB-lite"/>
    </source>
</evidence>
<comment type="similarity">
    <text evidence="2">Belongs to the SYG1 (TC 2.A.94) family.</text>
</comment>
<feature type="transmembrane region" description="Helical" evidence="7">
    <location>
        <begin position="703"/>
        <end position="731"/>
    </location>
</feature>
<dbReference type="GO" id="GO:0005794">
    <property type="term" value="C:Golgi apparatus"/>
    <property type="evidence" value="ECO:0007669"/>
    <property type="project" value="TreeGrafter"/>
</dbReference>
<dbReference type="PROSITE" id="PS51382">
    <property type="entry name" value="SPX"/>
    <property type="match status" value="1"/>
</dbReference>
<feature type="transmembrane region" description="Helical" evidence="7">
    <location>
        <begin position="669"/>
        <end position="691"/>
    </location>
</feature>
<feature type="region of interest" description="Disordered" evidence="6">
    <location>
        <begin position="1058"/>
        <end position="1103"/>
    </location>
</feature>
<feature type="transmembrane region" description="Helical" evidence="7">
    <location>
        <begin position="856"/>
        <end position="880"/>
    </location>
</feature>
<dbReference type="Proteomes" id="UP000290900">
    <property type="component" value="Unassembled WGS sequence"/>
</dbReference>
<dbReference type="Pfam" id="PF03105">
    <property type="entry name" value="SPX"/>
    <property type="match status" value="1"/>
</dbReference>
<dbReference type="InParanoid" id="A0A448YT40"/>
<dbReference type="PANTHER" id="PTHR10783:SF103">
    <property type="entry name" value="SOLUTE CARRIER FAMILY 53 MEMBER 1"/>
    <property type="match status" value="1"/>
</dbReference>
<reference evidence="10 11" key="1">
    <citation type="submission" date="2018-12" db="EMBL/GenBank/DDBJ databases">
        <authorList>
            <person name="Tiukova I."/>
            <person name="Dainat J."/>
        </authorList>
    </citation>
    <scope>NUCLEOTIDE SEQUENCE [LARGE SCALE GENOMIC DNA]</scope>
</reference>
<dbReference type="EMBL" id="CAACVR010000067">
    <property type="protein sequence ID" value="VEU24082.1"/>
    <property type="molecule type" value="Genomic_DNA"/>
</dbReference>
<feature type="transmembrane region" description="Helical" evidence="7">
    <location>
        <begin position="751"/>
        <end position="774"/>
    </location>
</feature>
<feature type="compositionally biased region" description="Polar residues" evidence="6">
    <location>
        <begin position="90"/>
        <end position="101"/>
    </location>
</feature>
<feature type="region of interest" description="Disordered" evidence="6">
    <location>
        <begin position="307"/>
        <end position="377"/>
    </location>
</feature>
<accession>A0A448YT40</accession>
<feature type="compositionally biased region" description="Polar residues" evidence="6">
    <location>
        <begin position="46"/>
        <end position="64"/>
    </location>
</feature>
<evidence type="ECO:0000256" key="3">
    <source>
        <dbReference type="ARBA" id="ARBA00022692"/>
    </source>
</evidence>
<feature type="compositionally biased region" description="Low complexity" evidence="6">
    <location>
        <begin position="131"/>
        <end position="165"/>
    </location>
</feature>
<dbReference type="Pfam" id="PF03124">
    <property type="entry name" value="EXS"/>
    <property type="match status" value="1"/>
</dbReference>
<dbReference type="OrthoDB" id="9970435at2759"/>
<dbReference type="FunCoup" id="A0A448YT40">
    <property type="interactions" value="547"/>
</dbReference>
<protein>
    <submittedName>
        <fullName evidence="10">DEKNAAC105091</fullName>
    </submittedName>
</protein>
<dbReference type="PANTHER" id="PTHR10783">
    <property type="entry name" value="XENOTROPIC AND POLYTROPIC RETROVIRUS RECEPTOR 1-RELATED"/>
    <property type="match status" value="1"/>
</dbReference>
<dbReference type="GO" id="GO:0006817">
    <property type="term" value="P:phosphate ion transport"/>
    <property type="evidence" value="ECO:0007669"/>
    <property type="project" value="TreeGrafter"/>
</dbReference>
<keyword evidence="5 7" id="KW-0472">Membrane</keyword>
<organism evidence="10 11">
    <name type="scientific">Brettanomyces naardenensis</name>
    <name type="common">Yeast</name>
    <dbReference type="NCBI Taxonomy" id="13370"/>
    <lineage>
        <taxon>Eukaryota</taxon>
        <taxon>Fungi</taxon>
        <taxon>Dikarya</taxon>
        <taxon>Ascomycota</taxon>
        <taxon>Saccharomycotina</taxon>
        <taxon>Pichiomycetes</taxon>
        <taxon>Pichiales</taxon>
        <taxon>Pichiaceae</taxon>
        <taxon>Brettanomyces</taxon>
    </lineage>
</organism>
<evidence type="ECO:0000256" key="7">
    <source>
        <dbReference type="SAM" id="Phobius"/>
    </source>
</evidence>
<feature type="compositionally biased region" description="Acidic residues" evidence="6">
    <location>
        <begin position="435"/>
        <end position="444"/>
    </location>
</feature>
<evidence type="ECO:0000256" key="4">
    <source>
        <dbReference type="ARBA" id="ARBA00022989"/>
    </source>
</evidence>
<feature type="region of interest" description="Disordered" evidence="6">
    <location>
        <begin position="131"/>
        <end position="213"/>
    </location>
</feature>
<dbReference type="InterPro" id="IPR004342">
    <property type="entry name" value="EXS_C"/>
</dbReference>
<gene>
    <name evidence="10" type="ORF">BRENAR_LOCUS4811</name>
</gene>
<evidence type="ECO:0000256" key="5">
    <source>
        <dbReference type="ARBA" id="ARBA00023136"/>
    </source>
</evidence>
<evidence type="ECO:0000259" key="9">
    <source>
        <dbReference type="PROSITE" id="PS51382"/>
    </source>
</evidence>
<name>A0A448YT40_BRENA</name>
<feature type="region of interest" description="Disordered" evidence="6">
    <location>
        <begin position="434"/>
        <end position="471"/>
    </location>
</feature>
<evidence type="ECO:0000313" key="10">
    <source>
        <dbReference type="EMBL" id="VEU24082.1"/>
    </source>
</evidence>
<comment type="subcellular location">
    <subcellularLocation>
        <location evidence="1">Membrane</location>
        <topology evidence="1">Multi-pass membrane protein</topology>
    </subcellularLocation>
</comment>
<feature type="transmembrane region" description="Helical" evidence="7">
    <location>
        <begin position="623"/>
        <end position="649"/>
    </location>
</feature>
<feature type="compositionally biased region" description="Polar residues" evidence="6">
    <location>
        <begin position="454"/>
        <end position="463"/>
    </location>
</feature>
<dbReference type="CDD" id="cd14475">
    <property type="entry name" value="SPX_SYG1_like"/>
    <property type="match status" value="1"/>
</dbReference>
<keyword evidence="4 7" id="KW-1133">Transmembrane helix</keyword>
<evidence type="ECO:0000256" key="1">
    <source>
        <dbReference type="ARBA" id="ARBA00004141"/>
    </source>
</evidence>
<feature type="region of interest" description="Disordered" evidence="6">
    <location>
        <begin position="40"/>
        <end position="104"/>
    </location>
</feature>
<feature type="compositionally biased region" description="Acidic residues" evidence="6">
    <location>
        <begin position="347"/>
        <end position="363"/>
    </location>
</feature>
<dbReference type="STRING" id="13370.A0A448YT40"/>
<feature type="compositionally biased region" description="Basic and acidic residues" evidence="6">
    <location>
        <begin position="1058"/>
        <end position="1071"/>
    </location>
</feature>
<feature type="compositionally biased region" description="Basic residues" evidence="6">
    <location>
        <begin position="331"/>
        <end position="342"/>
    </location>
</feature>
<dbReference type="GO" id="GO:0005886">
    <property type="term" value="C:plasma membrane"/>
    <property type="evidence" value="ECO:0007669"/>
    <property type="project" value="TreeGrafter"/>
</dbReference>
<feature type="region of interest" description="Disordered" evidence="6">
    <location>
        <begin position="974"/>
        <end position="1000"/>
    </location>
</feature>
<proteinExistence type="inferred from homology"/>
<dbReference type="AlphaFoldDB" id="A0A448YT40"/>
<evidence type="ECO:0000259" key="8">
    <source>
        <dbReference type="PROSITE" id="PS51380"/>
    </source>
</evidence>
<dbReference type="GO" id="GO:0016036">
    <property type="term" value="P:cellular response to phosphate starvation"/>
    <property type="evidence" value="ECO:0007669"/>
    <property type="project" value="TreeGrafter"/>
</dbReference>